<organism evidence="1 2">
    <name type="scientific">Colocasia esculenta</name>
    <name type="common">Wild taro</name>
    <name type="synonym">Arum esculentum</name>
    <dbReference type="NCBI Taxonomy" id="4460"/>
    <lineage>
        <taxon>Eukaryota</taxon>
        <taxon>Viridiplantae</taxon>
        <taxon>Streptophyta</taxon>
        <taxon>Embryophyta</taxon>
        <taxon>Tracheophyta</taxon>
        <taxon>Spermatophyta</taxon>
        <taxon>Magnoliopsida</taxon>
        <taxon>Liliopsida</taxon>
        <taxon>Araceae</taxon>
        <taxon>Aroideae</taxon>
        <taxon>Colocasieae</taxon>
        <taxon>Colocasia</taxon>
    </lineage>
</organism>
<evidence type="ECO:0000313" key="2">
    <source>
        <dbReference type="Proteomes" id="UP000652761"/>
    </source>
</evidence>
<protein>
    <submittedName>
        <fullName evidence="1">Uncharacterized protein</fullName>
    </submittedName>
</protein>
<accession>A0A843VB45</accession>
<evidence type="ECO:0000313" key="1">
    <source>
        <dbReference type="EMBL" id="MQL89783.1"/>
    </source>
</evidence>
<name>A0A843VB45_COLES</name>
<dbReference type="AlphaFoldDB" id="A0A843VB45"/>
<sequence length="62" mass="7396">MNMPNLKWDLEKREASVLLLYLTRGSLRGIDLWRHPQWLRFEAIEADGTNFDRLNRLLPLTT</sequence>
<gene>
    <name evidence="1" type="ORF">Taro_022364</name>
</gene>
<proteinExistence type="predicted"/>
<keyword evidence="2" id="KW-1185">Reference proteome</keyword>
<comment type="caution">
    <text evidence="1">The sequence shown here is derived from an EMBL/GenBank/DDBJ whole genome shotgun (WGS) entry which is preliminary data.</text>
</comment>
<dbReference type="EMBL" id="NMUH01001178">
    <property type="protein sequence ID" value="MQL89783.1"/>
    <property type="molecule type" value="Genomic_DNA"/>
</dbReference>
<dbReference type="Proteomes" id="UP000652761">
    <property type="component" value="Unassembled WGS sequence"/>
</dbReference>
<reference evidence="1" key="1">
    <citation type="submission" date="2017-07" db="EMBL/GenBank/DDBJ databases">
        <title>Taro Niue Genome Assembly and Annotation.</title>
        <authorList>
            <person name="Atibalentja N."/>
            <person name="Keating K."/>
            <person name="Fields C.J."/>
        </authorList>
    </citation>
    <scope>NUCLEOTIDE SEQUENCE</scope>
    <source>
        <strain evidence="1">Niue_2</strain>
        <tissue evidence="1">Leaf</tissue>
    </source>
</reference>